<evidence type="ECO:0000256" key="2">
    <source>
        <dbReference type="ARBA" id="ARBA00022649"/>
    </source>
</evidence>
<reference evidence="4" key="1">
    <citation type="submission" date="2015-09" db="EMBL/GenBank/DDBJ databases">
        <title>Draft Genome Sequences of Two Novel Amoeba-resistant Intranuclear Bacteria, Candidatus Berkiella cookevillensis and Candidatus Berkiella aquae.</title>
        <authorList>
            <person name="Mehari Y.T."/>
            <person name="Arivett B.A."/>
            <person name="Farone A.L."/>
            <person name="Gunderson J.H."/>
            <person name="Farone M.B."/>
        </authorList>
    </citation>
    <scope>NUCLEOTIDE SEQUENCE [LARGE SCALE GENOMIC DNA]</scope>
    <source>
        <strain evidence="4">CC99</strain>
    </source>
</reference>
<dbReference type="AlphaFoldDB" id="A0A0Q9YBZ9"/>
<comment type="similarity">
    <text evidence="1">Belongs to the RelB/DinJ antitoxin family.</text>
</comment>
<dbReference type="PANTHER" id="PTHR38781:SF1">
    <property type="entry name" value="ANTITOXIN DINJ-RELATED"/>
    <property type="match status" value="1"/>
</dbReference>
<evidence type="ECO:0000256" key="3">
    <source>
        <dbReference type="SAM" id="Coils"/>
    </source>
</evidence>
<dbReference type="STRING" id="437022.CC99x_01862"/>
<keyword evidence="6" id="KW-1185">Reference proteome</keyword>
<evidence type="ECO:0000313" key="6">
    <source>
        <dbReference type="Proteomes" id="UP000051494"/>
    </source>
</evidence>
<evidence type="ECO:0000256" key="1">
    <source>
        <dbReference type="ARBA" id="ARBA00010562"/>
    </source>
</evidence>
<dbReference type="Gene3D" id="1.10.1220.10">
    <property type="entry name" value="Met repressor-like"/>
    <property type="match status" value="1"/>
</dbReference>
<dbReference type="GO" id="GO:0006351">
    <property type="term" value="P:DNA-templated transcription"/>
    <property type="evidence" value="ECO:0007669"/>
    <property type="project" value="TreeGrafter"/>
</dbReference>
<dbReference type="EMBL" id="LKHV01000009">
    <property type="protein sequence ID" value="KRG18150.1"/>
    <property type="molecule type" value="Genomic_DNA"/>
</dbReference>
<accession>A0A0Q9YBZ9</accession>
<protein>
    <submittedName>
        <fullName evidence="4">Antitoxin DinJ</fullName>
    </submittedName>
    <submittedName>
        <fullName evidence="5">Type II toxin-antitoxin system RelB/DinJ family antitoxin</fullName>
    </submittedName>
</protein>
<proteinExistence type="inferred from homology"/>
<dbReference type="PANTHER" id="PTHR38781">
    <property type="entry name" value="ANTITOXIN DINJ-RELATED"/>
    <property type="match status" value="1"/>
</dbReference>
<gene>
    <name evidence="4" type="primary">dinJ</name>
    <name evidence="5" type="ORF">CC99x_010110</name>
    <name evidence="4" type="ORF">CC99x_01862</name>
</gene>
<dbReference type="InterPro" id="IPR007337">
    <property type="entry name" value="RelB/DinJ"/>
</dbReference>
<reference evidence="5" key="3">
    <citation type="submission" date="2021-06" db="EMBL/GenBank/DDBJ databases">
        <title>Genomic Description and Analysis of Intracellular Bacteria, Candidatus Berkiella cookevillensis and Candidatus Berkiella aquae.</title>
        <authorList>
            <person name="Kidane D.T."/>
            <person name="Mehari Y.T."/>
            <person name="Rice F.C."/>
            <person name="Arivett B.A."/>
            <person name="Farone A.L."/>
            <person name="Berk S.G."/>
            <person name="Farone M.B."/>
        </authorList>
    </citation>
    <scope>NUCLEOTIDE SEQUENCE</scope>
    <source>
        <strain evidence="5">CC99</strain>
    </source>
</reference>
<reference evidence="5" key="2">
    <citation type="journal article" date="2016" name="Genome Announc.">
        <title>Draft Genome Sequences of Two Novel Amoeba-Resistant Intranuclear Bacteria, 'Candidatus Berkiella cookevillensis' and 'Candidatus Berkiella aquae'.</title>
        <authorList>
            <person name="Mehari Y.T."/>
            <person name="Arivett B.A."/>
            <person name="Farone A.L."/>
            <person name="Gunderson J.H."/>
            <person name="Farone M.B."/>
        </authorList>
    </citation>
    <scope>NUCLEOTIDE SEQUENCE</scope>
    <source>
        <strain evidence="5">CC99</strain>
    </source>
</reference>
<feature type="coiled-coil region" evidence="3">
    <location>
        <begin position="80"/>
        <end position="107"/>
    </location>
</feature>
<comment type="caution">
    <text evidence="4">The sequence shown here is derived from an EMBL/GenBank/DDBJ whole genome shotgun (WGS) entry which is preliminary data.</text>
</comment>
<dbReference type="OrthoDB" id="9804867at2"/>
<organism evidence="4">
    <name type="scientific">Candidatus Berkiella cookevillensis</name>
    <dbReference type="NCBI Taxonomy" id="437022"/>
    <lineage>
        <taxon>Bacteria</taxon>
        <taxon>Pseudomonadati</taxon>
        <taxon>Pseudomonadota</taxon>
        <taxon>Gammaproteobacteria</taxon>
        <taxon>Candidatus Berkiellales</taxon>
        <taxon>Candidatus Berkiellaceae</taxon>
        <taxon>Candidatus Berkiella</taxon>
    </lineage>
</organism>
<sequence length="113" mass="12921">MKTGKKLDDRVNVKIRIEPTLKAKVEEVFDHYKLSTSQAINLFLHSVAESKSLNFNLKMPNEITQKVLDESRQGINVSSNASVRELFEEIEEELEQENQQALELGKKERGTSC</sequence>
<dbReference type="GO" id="GO:0006355">
    <property type="term" value="P:regulation of DNA-templated transcription"/>
    <property type="evidence" value="ECO:0007669"/>
    <property type="project" value="InterPro"/>
</dbReference>
<evidence type="ECO:0000313" key="5">
    <source>
        <dbReference type="EMBL" id="MCS5709259.1"/>
    </source>
</evidence>
<evidence type="ECO:0000313" key="4">
    <source>
        <dbReference type="EMBL" id="KRG18150.1"/>
    </source>
</evidence>
<dbReference type="NCBIfam" id="TIGR02384">
    <property type="entry name" value="RelB_DinJ"/>
    <property type="match status" value="1"/>
</dbReference>
<keyword evidence="3" id="KW-0175">Coiled coil</keyword>
<dbReference type="Pfam" id="PF04221">
    <property type="entry name" value="RelB"/>
    <property type="match status" value="1"/>
</dbReference>
<dbReference type="EMBL" id="LKHV02000001">
    <property type="protein sequence ID" value="MCS5709259.1"/>
    <property type="molecule type" value="Genomic_DNA"/>
</dbReference>
<dbReference type="Proteomes" id="UP000051494">
    <property type="component" value="Unassembled WGS sequence"/>
</dbReference>
<dbReference type="RefSeq" id="WP_057624974.1">
    <property type="nucleotide sequence ID" value="NZ_LKHV02000001.1"/>
</dbReference>
<dbReference type="InterPro" id="IPR013321">
    <property type="entry name" value="Arc_rbn_hlx_hlx"/>
</dbReference>
<keyword evidence="2" id="KW-1277">Toxin-antitoxin system</keyword>
<name>A0A0Q9YBZ9_9GAMM</name>